<dbReference type="eggNOG" id="ENOG5031AKI">
    <property type="taxonomic scope" value="Bacteria"/>
</dbReference>
<feature type="transmembrane region" description="Helical" evidence="1">
    <location>
        <begin position="171"/>
        <end position="188"/>
    </location>
</feature>
<feature type="transmembrane region" description="Helical" evidence="1">
    <location>
        <begin position="114"/>
        <end position="136"/>
    </location>
</feature>
<comment type="caution">
    <text evidence="2">The sequence shown here is derived from an EMBL/GenBank/DDBJ whole genome shotgun (WGS) entry which is preliminary data.</text>
</comment>
<dbReference type="Proteomes" id="UP000027997">
    <property type="component" value="Unassembled WGS sequence"/>
</dbReference>
<dbReference type="EMBL" id="JOJP01000001">
    <property type="protein sequence ID" value="KEI70907.1"/>
    <property type="molecule type" value="Genomic_DNA"/>
</dbReference>
<protein>
    <submittedName>
        <fullName evidence="2">Uncharacterized protein</fullName>
    </submittedName>
</protein>
<accession>A0A081K9T1</accession>
<evidence type="ECO:0000256" key="1">
    <source>
        <dbReference type="SAM" id="Phobius"/>
    </source>
</evidence>
<gene>
    <name evidence="2" type="ORF">GV64_09265</name>
</gene>
<keyword evidence="1" id="KW-0812">Transmembrane</keyword>
<reference evidence="2 3" key="1">
    <citation type="submission" date="2014-06" db="EMBL/GenBank/DDBJ databases">
        <title>Whole Genome Sequences of Three Symbiotic Endozoicomonas Bacteria.</title>
        <authorList>
            <person name="Neave M.J."/>
            <person name="Apprill A."/>
            <person name="Voolstra C.R."/>
        </authorList>
    </citation>
    <scope>NUCLEOTIDE SEQUENCE [LARGE SCALE GENOMIC DNA]</scope>
    <source>
        <strain evidence="2 3">DSM 22380</strain>
    </source>
</reference>
<name>A0A081K9T1_9GAMM</name>
<feature type="transmembrane region" description="Helical" evidence="1">
    <location>
        <begin position="70"/>
        <end position="94"/>
    </location>
</feature>
<organism evidence="2 3">
    <name type="scientific">Endozoicomonas elysicola</name>
    <dbReference type="NCBI Taxonomy" id="305900"/>
    <lineage>
        <taxon>Bacteria</taxon>
        <taxon>Pseudomonadati</taxon>
        <taxon>Pseudomonadota</taxon>
        <taxon>Gammaproteobacteria</taxon>
        <taxon>Oceanospirillales</taxon>
        <taxon>Endozoicomonadaceae</taxon>
        <taxon>Endozoicomonas</taxon>
    </lineage>
</organism>
<keyword evidence="3" id="KW-1185">Reference proteome</keyword>
<sequence length="203" mass="22064">MKLYGAPLMAFLLAGLVLAAREFCPFWPTMAFMEEILFFLSGLIAGIRLPDLDLLTPGLSHRSAITHSCIPALLFWAFGFSPIAAGLALGIAFHLSSDLQPKAWTGGALIKFPLLGSIGMLSPLWLIANVIGCLAIFMEMVSGEPIDARQMILALCVLGAGWYFLQEEKRPLLPLMTLGFAILLVHAVRGGTLSVKLVWQYFA</sequence>
<feature type="transmembrane region" description="Helical" evidence="1">
    <location>
        <begin position="148"/>
        <end position="165"/>
    </location>
</feature>
<proteinExistence type="predicted"/>
<keyword evidence="1" id="KW-1133">Transmembrane helix</keyword>
<dbReference type="AlphaFoldDB" id="A0A081K9T1"/>
<evidence type="ECO:0000313" key="3">
    <source>
        <dbReference type="Proteomes" id="UP000027997"/>
    </source>
</evidence>
<keyword evidence="1" id="KW-0472">Membrane</keyword>
<evidence type="ECO:0000313" key="2">
    <source>
        <dbReference type="EMBL" id="KEI70907.1"/>
    </source>
</evidence>